<gene>
    <name evidence="15" type="primary">gh28-7</name>
</gene>
<protein>
    <recommendedName>
        <fullName evidence="3">endo-polygalacturonase</fullName>
        <ecNumber evidence="3">3.2.1.15</ecNumber>
    </recommendedName>
</protein>
<dbReference type="AlphaFoldDB" id="A0A088BZ11"/>
<keyword evidence="8" id="KW-1015">Disulfide bond</keyword>
<evidence type="ECO:0000256" key="4">
    <source>
        <dbReference type="ARBA" id="ARBA00022525"/>
    </source>
</evidence>
<evidence type="ECO:0000256" key="10">
    <source>
        <dbReference type="ARBA" id="ARBA00023295"/>
    </source>
</evidence>
<keyword evidence="6" id="KW-0677">Repeat</keyword>
<sequence>MNLFIIENFIVVVLLNSLLFISCVDQPCTITNFSQVSEVLQSCKNITISNLNVPAGQQLYLELLNDSSVTFEGVITFGVAQWKGHLIVVKGHNVIIQGAPGSILNGQGQKYWDGQGGGGGTTKPKFFYIETTGGSIFKNIYLYQCANWCVGIGSKDVIITGWTIDNTAGDKDMIALNTDGFSLIDSENVLIENSTIMNQDDCIVVRRGNNMTFRNIKCFGSHGLSFATGFHETDGPFGHKEDDAEDIATDITFEDCLVANGLYGIHIKTAPNGKRGRIENVLFKNIKLSGIQEDGIYIQQDYGDIGKQDSNVTIKNLTLKNVYGSLQGILTRPIHIFCGNQGTCSEWIFSNINILGGNRSYCNYQPHDFIC</sequence>
<dbReference type="SUPFAM" id="SSF51126">
    <property type="entry name" value="Pectin lyase-like"/>
    <property type="match status" value="1"/>
</dbReference>
<dbReference type="InterPro" id="IPR000743">
    <property type="entry name" value="Glyco_hydro_28"/>
</dbReference>
<dbReference type="EC" id="3.2.1.15" evidence="3"/>
<dbReference type="SMART" id="SM00710">
    <property type="entry name" value="PbH1"/>
    <property type="match status" value="5"/>
</dbReference>
<dbReference type="GO" id="GO:0005576">
    <property type="term" value="C:extracellular region"/>
    <property type="evidence" value="ECO:0007669"/>
    <property type="project" value="UniProtKB-SubCell"/>
</dbReference>
<feature type="chain" id="PRO_5001836420" description="endo-polygalacturonase" evidence="14">
    <location>
        <begin position="26"/>
        <end position="371"/>
    </location>
</feature>
<evidence type="ECO:0000256" key="12">
    <source>
        <dbReference type="ARBA" id="ARBA00034074"/>
    </source>
</evidence>
<feature type="signal peptide" evidence="14">
    <location>
        <begin position="1"/>
        <end position="25"/>
    </location>
</feature>
<dbReference type="PANTHER" id="PTHR31884:SF9">
    <property type="entry name" value="ENDOPOLYGALACTURONASE D-RELATED"/>
    <property type="match status" value="1"/>
</dbReference>
<name>A0A088BZ11_DIAVI</name>
<reference evidence="15" key="1">
    <citation type="journal article" date="2014" name="Insect Biochem. Mol. Biol.">
        <title>Horizontal gene transfer and functional diversification of plant cell wall degrading polygalacturonases: Key events in the evolution of herbivory in beetles.</title>
        <authorList>
            <person name="Kirsch R."/>
            <person name="Gramzow L."/>
            <person name="Theissen G."/>
            <person name="Siegfried B.D."/>
            <person name="Ffrench-Constant R.H."/>
            <person name="Heckel D.G."/>
            <person name="Pauchet Y."/>
        </authorList>
    </citation>
    <scope>NUCLEOTIDE SEQUENCE</scope>
    <source>
        <tissue evidence="15">Midgut</tissue>
    </source>
</reference>
<comment type="subcellular location">
    <subcellularLocation>
        <location evidence="1">Secreted</location>
    </subcellularLocation>
</comment>
<organism evidence="15">
    <name type="scientific">Diabrotica virgifera virgifera</name>
    <name type="common">western corn rootworm</name>
    <dbReference type="NCBI Taxonomy" id="50390"/>
    <lineage>
        <taxon>Eukaryota</taxon>
        <taxon>Metazoa</taxon>
        <taxon>Ecdysozoa</taxon>
        <taxon>Arthropoda</taxon>
        <taxon>Hexapoda</taxon>
        <taxon>Insecta</taxon>
        <taxon>Pterygota</taxon>
        <taxon>Neoptera</taxon>
        <taxon>Endopterygota</taxon>
        <taxon>Coleoptera</taxon>
        <taxon>Polyphaga</taxon>
        <taxon>Cucujiformia</taxon>
        <taxon>Chrysomeloidea</taxon>
        <taxon>Chrysomelidae</taxon>
        <taxon>Galerucinae</taxon>
        <taxon>Diabroticina</taxon>
        <taxon>Diabroticites</taxon>
        <taxon>Diabrotica</taxon>
    </lineage>
</organism>
<evidence type="ECO:0000256" key="8">
    <source>
        <dbReference type="ARBA" id="ARBA00023157"/>
    </source>
</evidence>
<dbReference type="InterPro" id="IPR006626">
    <property type="entry name" value="PbH1"/>
</dbReference>
<evidence type="ECO:0000256" key="13">
    <source>
        <dbReference type="RuleBase" id="RU361169"/>
    </source>
</evidence>
<evidence type="ECO:0000256" key="7">
    <source>
        <dbReference type="ARBA" id="ARBA00022801"/>
    </source>
</evidence>
<dbReference type="Pfam" id="PF00295">
    <property type="entry name" value="Glyco_hydro_28"/>
    <property type="match status" value="1"/>
</dbReference>
<dbReference type="EMBL" id="KF724635">
    <property type="protein sequence ID" value="AHJ09933.1"/>
    <property type="molecule type" value="mRNA"/>
</dbReference>
<dbReference type="InterPro" id="IPR050434">
    <property type="entry name" value="Glycosyl_hydrlase_28"/>
</dbReference>
<proteinExistence type="evidence at transcript level"/>
<evidence type="ECO:0000256" key="14">
    <source>
        <dbReference type="SAM" id="SignalP"/>
    </source>
</evidence>
<dbReference type="GO" id="GO:0045490">
    <property type="term" value="P:pectin catabolic process"/>
    <property type="evidence" value="ECO:0007669"/>
    <property type="project" value="TreeGrafter"/>
</dbReference>
<evidence type="ECO:0000256" key="5">
    <source>
        <dbReference type="ARBA" id="ARBA00022729"/>
    </source>
</evidence>
<keyword evidence="5 14" id="KW-0732">Signal</keyword>
<comment type="catalytic activity">
    <reaction evidence="12">
        <text>(1,4-alpha-D-galacturonosyl)n+m + H2O = (1,4-alpha-D-galacturonosyl)n + (1,4-alpha-D-galacturonosyl)m.</text>
        <dbReference type="EC" id="3.2.1.15"/>
    </reaction>
</comment>
<keyword evidence="10 13" id="KW-0326">Glycosidase</keyword>
<keyword evidence="11" id="KW-0961">Cell wall biogenesis/degradation</keyword>
<evidence type="ECO:0000256" key="3">
    <source>
        <dbReference type="ARBA" id="ARBA00012736"/>
    </source>
</evidence>
<keyword evidence="4" id="KW-0964">Secreted</keyword>
<keyword evidence="7 13" id="KW-0378">Hydrolase</keyword>
<evidence type="ECO:0000256" key="6">
    <source>
        <dbReference type="ARBA" id="ARBA00022737"/>
    </source>
</evidence>
<keyword evidence="9" id="KW-0325">Glycoprotein</keyword>
<dbReference type="InterPro" id="IPR011050">
    <property type="entry name" value="Pectin_lyase_fold/virulence"/>
</dbReference>
<dbReference type="PANTHER" id="PTHR31884">
    <property type="entry name" value="POLYGALACTURONASE"/>
    <property type="match status" value="1"/>
</dbReference>
<evidence type="ECO:0000313" key="15">
    <source>
        <dbReference type="EMBL" id="AHJ09933.1"/>
    </source>
</evidence>
<evidence type="ECO:0000256" key="11">
    <source>
        <dbReference type="ARBA" id="ARBA00023316"/>
    </source>
</evidence>
<comment type="similarity">
    <text evidence="2 13">Belongs to the glycosyl hydrolase 28 family.</text>
</comment>
<dbReference type="GO" id="GO:0004650">
    <property type="term" value="F:polygalacturonase activity"/>
    <property type="evidence" value="ECO:0007669"/>
    <property type="project" value="UniProtKB-EC"/>
</dbReference>
<dbReference type="GO" id="GO:0071555">
    <property type="term" value="P:cell wall organization"/>
    <property type="evidence" value="ECO:0007669"/>
    <property type="project" value="UniProtKB-KW"/>
</dbReference>
<dbReference type="InterPro" id="IPR012334">
    <property type="entry name" value="Pectin_lyas_fold"/>
</dbReference>
<evidence type="ECO:0000256" key="2">
    <source>
        <dbReference type="ARBA" id="ARBA00008834"/>
    </source>
</evidence>
<evidence type="ECO:0000256" key="1">
    <source>
        <dbReference type="ARBA" id="ARBA00004613"/>
    </source>
</evidence>
<dbReference type="Gene3D" id="2.160.20.10">
    <property type="entry name" value="Single-stranded right-handed beta-helix, Pectin lyase-like"/>
    <property type="match status" value="1"/>
</dbReference>
<evidence type="ECO:0000256" key="9">
    <source>
        <dbReference type="ARBA" id="ARBA00023180"/>
    </source>
</evidence>
<accession>A0A088BZ11</accession>